<evidence type="ECO:0000256" key="1">
    <source>
        <dbReference type="ARBA" id="ARBA00006484"/>
    </source>
</evidence>
<feature type="domain" description="Ketoreductase" evidence="3">
    <location>
        <begin position="7"/>
        <end position="185"/>
    </location>
</feature>
<dbReference type="PANTHER" id="PTHR48107:SF7">
    <property type="entry name" value="RE15974P"/>
    <property type="match status" value="1"/>
</dbReference>
<protein>
    <submittedName>
        <fullName evidence="4">SDR family oxidoreductase</fullName>
    </submittedName>
</protein>
<dbReference type="Proteomes" id="UP001465426">
    <property type="component" value="Unassembled WGS sequence"/>
</dbReference>
<reference evidence="4 5" key="1">
    <citation type="submission" date="2024-03" db="EMBL/GenBank/DDBJ databases">
        <title>Human intestinal bacterial collection.</title>
        <authorList>
            <person name="Pauvert C."/>
            <person name="Hitch T.C.A."/>
            <person name="Clavel T."/>
        </authorList>
    </citation>
    <scope>NUCLEOTIDE SEQUENCE [LARGE SCALE GENOMIC DNA]</scope>
    <source>
        <strain evidence="4 5">CLA-SR-H024</strain>
    </source>
</reference>
<proteinExistence type="inferred from homology"/>
<dbReference type="InterPro" id="IPR002347">
    <property type="entry name" value="SDR_fam"/>
</dbReference>
<dbReference type="RefSeq" id="WP_349204977.1">
    <property type="nucleotide sequence ID" value="NZ_JBBMFN010000034.1"/>
</dbReference>
<dbReference type="Pfam" id="PF13561">
    <property type="entry name" value="adh_short_C2"/>
    <property type="match status" value="1"/>
</dbReference>
<dbReference type="Gene3D" id="3.40.50.720">
    <property type="entry name" value="NAD(P)-binding Rossmann-like Domain"/>
    <property type="match status" value="1"/>
</dbReference>
<evidence type="ECO:0000313" key="5">
    <source>
        <dbReference type="Proteomes" id="UP001465426"/>
    </source>
</evidence>
<evidence type="ECO:0000313" key="4">
    <source>
        <dbReference type="EMBL" id="MEQ2466770.1"/>
    </source>
</evidence>
<comment type="similarity">
    <text evidence="1">Belongs to the short-chain dehydrogenases/reductases (SDR) family.</text>
</comment>
<keyword evidence="2" id="KW-0560">Oxidoreductase</keyword>
<dbReference type="NCBIfam" id="NF005559">
    <property type="entry name" value="PRK07231.1"/>
    <property type="match status" value="1"/>
</dbReference>
<accession>A0ABV1F071</accession>
<dbReference type="EMBL" id="JBBMFN010000034">
    <property type="protein sequence ID" value="MEQ2466770.1"/>
    <property type="molecule type" value="Genomic_DNA"/>
</dbReference>
<evidence type="ECO:0000256" key="2">
    <source>
        <dbReference type="ARBA" id="ARBA00023002"/>
    </source>
</evidence>
<gene>
    <name evidence="4" type="ORF">WMO63_14005</name>
</gene>
<sequence>MNQLKDKVAIITGAFRGIGRSLAEELAQSGAKVIINYANSDEKAREVVAKIVEKGGEAVAVQADVSKIKEVERLFTESLHHFGKIDILVNNAGVMHTIPLSDVTEEEFDLHFSINVKGTYFACQQALKHMEPNGKIVNFSTSVAGMMFPGYSLYAATKGAVEQITRQLSKEFGQKNITINTVSPGPTNTELFMNGKSPEQLENLKRLNAFGRFGETEDIAKVVAFLVSDDARWITGQTIRVNGGMV</sequence>
<dbReference type="InterPro" id="IPR057326">
    <property type="entry name" value="KR_dom"/>
</dbReference>
<dbReference type="PRINTS" id="PR00080">
    <property type="entry name" value="SDRFAMILY"/>
</dbReference>
<dbReference type="PRINTS" id="PR00081">
    <property type="entry name" value="GDHRDH"/>
</dbReference>
<keyword evidence="5" id="KW-1185">Reference proteome</keyword>
<dbReference type="SUPFAM" id="SSF51735">
    <property type="entry name" value="NAD(P)-binding Rossmann-fold domains"/>
    <property type="match status" value="1"/>
</dbReference>
<comment type="caution">
    <text evidence="4">The sequence shown here is derived from an EMBL/GenBank/DDBJ whole genome shotgun (WGS) entry which is preliminary data.</text>
</comment>
<dbReference type="SMART" id="SM00822">
    <property type="entry name" value="PKS_KR"/>
    <property type="match status" value="1"/>
</dbReference>
<name>A0ABV1F071_9BACI</name>
<dbReference type="PANTHER" id="PTHR48107">
    <property type="entry name" value="NADPH-DEPENDENT ALDEHYDE REDUCTASE-LIKE PROTEIN, CHLOROPLASTIC-RELATED"/>
    <property type="match status" value="1"/>
</dbReference>
<evidence type="ECO:0000259" key="3">
    <source>
        <dbReference type="SMART" id="SM00822"/>
    </source>
</evidence>
<organism evidence="4 5">
    <name type="scientific">Niallia hominis</name>
    <dbReference type="NCBI Taxonomy" id="3133173"/>
    <lineage>
        <taxon>Bacteria</taxon>
        <taxon>Bacillati</taxon>
        <taxon>Bacillota</taxon>
        <taxon>Bacilli</taxon>
        <taxon>Bacillales</taxon>
        <taxon>Bacillaceae</taxon>
        <taxon>Niallia</taxon>
    </lineage>
</organism>
<dbReference type="CDD" id="cd05362">
    <property type="entry name" value="THN_reductase-like_SDR_c"/>
    <property type="match status" value="1"/>
</dbReference>
<dbReference type="InterPro" id="IPR036291">
    <property type="entry name" value="NAD(P)-bd_dom_sf"/>
</dbReference>